<proteinExistence type="predicted"/>
<reference evidence="2 3" key="1">
    <citation type="journal article" date="2014" name="Am. J. Bot.">
        <title>Genome assembly and annotation for red clover (Trifolium pratense; Fabaceae).</title>
        <authorList>
            <person name="Istvanek J."/>
            <person name="Jaros M."/>
            <person name="Krenek A."/>
            <person name="Repkova J."/>
        </authorList>
    </citation>
    <scope>NUCLEOTIDE SEQUENCE [LARGE SCALE GENOMIC DNA]</scope>
    <source>
        <strain evidence="3">cv. Tatra</strain>
        <tissue evidence="2">Young leaves</tissue>
    </source>
</reference>
<gene>
    <name evidence="2" type="ORF">L195_g058530</name>
</gene>
<sequence>NLNNLDDLTMRRACGTNQGIKPPTNFERRLTGHQAPNGFEHRLTGHQAPNGFEHKLTGHQALNFNAYVDSVKCQDNQQLNQLRQLLTTHMTLTRRQGFYSTTS</sequence>
<protein>
    <submittedName>
        <fullName evidence="2">Uncharacterized protein</fullName>
    </submittedName>
</protein>
<reference evidence="2 3" key="2">
    <citation type="journal article" date="2017" name="Front. Plant Sci.">
        <title>Gene Classification and Mining of Molecular Markers Useful in Red Clover (Trifolium pratense) Breeding.</title>
        <authorList>
            <person name="Istvanek J."/>
            <person name="Dluhosova J."/>
            <person name="Dluhos P."/>
            <person name="Patkova L."/>
            <person name="Nedelnik J."/>
            <person name="Repkova J."/>
        </authorList>
    </citation>
    <scope>NUCLEOTIDE SEQUENCE [LARGE SCALE GENOMIC DNA]</scope>
    <source>
        <strain evidence="3">cv. Tatra</strain>
        <tissue evidence="2">Young leaves</tissue>
    </source>
</reference>
<feature type="region of interest" description="Disordered" evidence="1">
    <location>
        <begin position="15"/>
        <end position="48"/>
    </location>
</feature>
<dbReference type="Proteomes" id="UP000236291">
    <property type="component" value="Unassembled WGS sequence"/>
</dbReference>
<name>A0A2K3JST9_TRIPR</name>
<evidence type="ECO:0000256" key="1">
    <source>
        <dbReference type="SAM" id="MobiDB-lite"/>
    </source>
</evidence>
<feature type="non-terminal residue" evidence="2">
    <location>
        <position position="1"/>
    </location>
</feature>
<dbReference type="AlphaFoldDB" id="A0A2K3JST9"/>
<accession>A0A2K3JST9</accession>
<evidence type="ECO:0000313" key="2">
    <source>
        <dbReference type="EMBL" id="PNX57111.1"/>
    </source>
</evidence>
<organism evidence="2 3">
    <name type="scientific">Trifolium pratense</name>
    <name type="common">Red clover</name>
    <dbReference type="NCBI Taxonomy" id="57577"/>
    <lineage>
        <taxon>Eukaryota</taxon>
        <taxon>Viridiplantae</taxon>
        <taxon>Streptophyta</taxon>
        <taxon>Embryophyta</taxon>
        <taxon>Tracheophyta</taxon>
        <taxon>Spermatophyta</taxon>
        <taxon>Magnoliopsida</taxon>
        <taxon>eudicotyledons</taxon>
        <taxon>Gunneridae</taxon>
        <taxon>Pentapetalae</taxon>
        <taxon>rosids</taxon>
        <taxon>fabids</taxon>
        <taxon>Fabales</taxon>
        <taxon>Fabaceae</taxon>
        <taxon>Papilionoideae</taxon>
        <taxon>50 kb inversion clade</taxon>
        <taxon>NPAAA clade</taxon>
        <taxon>Hologalegina</taxon>
        <taxon>IRL clade</taxon>
        <taxon>Trifolieae</taxon>
        <taxon>Trifolium</taxon>
    </lineage>
</organism>
<evidence type="ECO:0000313" key="3">
    <source>
        <dbReference type="Proteomes" id="UP000236291"/>
    </source>
</evidence>
<comment type="caution">
    <text evidence="2">The sequence shown here is derived from an EMBL/GenBank/DDBJ whole genome shotgun (WGS) entry which is preliminary data.</text>
</comment>
<dbReference type="EMBL" id="ASHM01122221">
    <property type="protein sequence ID" value="PNX57111.1"/>
    <property type="molecule type" value="Genomic_DNA"/>
</dbReference>